<keyword evidence="3" id="KW-0560">Oxidoreductase</keyword>
<dbReference type="GO" id="GO:0016709">
    <property type="term" value="F:oxidoreductase activity, acting on paired donors, with incorporation or reduction of molecular oxygen, NAD(P)H as one donor, and incorporation of one atom of oxygen"/>
    <property type="evidence" value="ECO:0007669"/>
    <property type="project" value="UniProtKB-ARBA"/>
</dbReference>
<comment type="caution">
    <text evidence="6">The sequence shown here is derived from an EMBL/GenBank/DDBJ whole genome shotgun (WGS) entry which is preliminary data.</text>
</comment>
<dbReference type="PRINTS" id="PR00420">
    <property type="entry name" value="RNGMNOXGNASE"/>
</dbReference>
<evidence type="ECO:0000313" key="7">
    <source>
        <dbReference type="Proteomes" id="UP000785200"/>
    </source>
</evidence>
<dbReference type="SUPFAM" id="SSF51905">
    <property type="entry name" value="FAD/NAD(P)-binding domain"/>
    <property type="match status" value="1"/>
</dbReference>
<organism evidence="6 7">
    <name type="scientific">Hyphodiscus hymeniophilus</name>
    <dbReference type="NCBI Taxonomy" id="353542"/>
    <lineage>
        <taxon>Eukaryota</taxon>
        <taxon>Fungi</taxon>
        <taxon>Dikarya</taxon>
        <taxon>Ascomycota</taxon>
        <taxon>Pezizomycotina</taxon>
        <taxon>Leotiomycetes</taxon>
        <taxon>Helotiales</taxon>
        <taxon>Hyphodiscaceae</taxon>
        <taxon>Hyphodiscus</taxon>
    </lineage>
</organism>
<evidence type="ECO:0000256" key="1">
    <source>
        <dbReference type="ARBA" id="ARBA00022630"/>
    </source>
</evidence>
<keyword evidence="2" id="KW-0274">FAD</keyword>
<reference evidence="6" key="1">
    <citation type="submission" date="2019-07" db="EMBL/GenBank/DDBJ databases">
        <title>Hyphodiscus hymeniophilus genome sequencing and assembly.</title>
        <authorList>
            <person name="Kramer G."/>
            <person name="Nodwell J."/>
        </authorList>
    </citation>
    <scope>NUCLEOTIDE SEQUENCE</scope>
    <source>
        <strain evidence="6">ATCC 34498</strain>
    </source>
</reference>
<dbReference type="EMBL" id="VNKQ01000018">
    <property type="protein sequence ID" value="KAG0645462.1"/>
    <property type="molecule type" value="Genomic_DNA"/>
</dbReference>
<evidence type="ECO:0000256" key="3">
    <source>
        <dbReference type="ARBA" id="ARBA00023002"/>
    </source>
</evidence>
<sequence>MAPSVSELATALSDANPSPPRNSDTISPVNGTNSAENNNSAGPVNGSATHIVDGKAAGPTVNGLATGDLPADSIANYDVLIVGTGPAGASLACFLSSHGITGLMISSASSTADTPRAHITNIAALETLRDLGLDSECTSQATSGSCMMHTRWCHDMAGEEYARIYAWGNDPHRKGDYEMASPCAPCDLPQTLLEPILVNYATKSGFRTRFDTCFISFEDKGPAGVDTTLLDNISGKQYRVHSRYLLGADGARSRIMKQLELPLIAQAGGGTAINILVKADLTHHIKHRQGNLHWVMQPDQPHCDLGWMAIVRMVKPWHEWMFILFPKPGVPRSNPTKAEYLAQIKNFIGDDSIPAEILDISPWTINDIVAAEYSRESVFCLGDTVHRHPPFNGLGSNTCIQDSFNLAWKIAYVMKGRASPKLLETYSLERQPVGQSISTRANVSFRQHSRIWESLGMFPDSLSKRVAILDELSSPTTKGQLRRQNLQAAIAGTAHEFHGLGIEMNQFYSGPGIYSMDEPDPFRLEGLAAENPVMHYMRSTYPGKRLPHAWLNKKCPVQPISTVDLAGKGGFTLITGIGGASWEQAANTVSKELQVQIQSCAIGFSLEWVDMYSEWEKVRGVKESGAILVRPDRFVAWRSQEVLLDENACENKLLEVMRSVLGLSA</sequence>
<dbReference type="Gene3D" id="3.30.9.10">
    <property type="entry name" value="D-Amino Acid Oxidase, subunit A, domain 2"/>
    <property type="match status" value="1"/>
</dbReference>
<dbReference type="Pfam" id="PF21274">
    <property type="entry name" value="Rng_hyd_C"/>
    <property type="match status" value="1"/>
</dbReference>
<dbReference type="Pfam" id="PF01494">
    <property type="entry name" value="FAD_binding_3"/>
    <property type="match status" value="1"/>
</dbReference>
<dbReference type="PANTHER" id="PTHR43004:SF8">
    <property type="entry name" value="FAD-BINDING DOMAIN-CONTAINING PROTEIN-RELATED"/>
    <property type="match status" value="1"/>
</dbReference>
<dbReference type="Proteomes" id="UP000785200">
    <property type="component" value="Unassembled WGS sequence"/>
</dbReference>
<name>A0A9P6SQR7_9HELO</name>
<dbReference type="Gene3D" id="3.50.50.60">
    <property type="entry name" value="FAD/NAD(P)-binding domain"/>
    <property type="match status" value="1"/>
</dbReference>
<keyword evidence="1" id="KW-0285">Flavoprotein</keyword>
<dbReference type="Gene3D" id="3.40.30.120">
    <property type="match status" value="1"/>
</dbReference>
<evidence type="ECO:0000259" key="5">
    <source>
        <dbReference type="Pfam" id="PF01494"/>
    </source>
</evidence>
<proteinExistence type="predicted"/>
<accession>A0A9P6SQR7</accession>
<dbReference type="AlphaFoldDB" id="A0A9P6SQR7"/>
<evidence type="ECO:0000256" key="2">
    <source>
        <dbReference type="ARBA" id="ARBA00022827"/>
    </source>
</evidence>
<dbReference type="InterPro" id="IPR036188">
    <property type="entry name" value="FAD/NAD-bd_sf"/>
</dbReference>
<dbReference type="OrthoDB" id="2690153at2759"/>
<feature type="domain" description="FAD-binding" evidence="5">
    <location>
        <begin position="77"/>
        <end position="440"/>
    </location>
</feature>
<evidence type="ECO:0000313" key="6">
    <source>
        <dbReference type="EMBL" id="KAG0645462.1"/>
    </source>
</evidence>
<dbReference type="InterPro" id="IPR050641">
    <property type="entry name" value="RIFMO-like"/>
</dbReference>
<evidence type="ECO:0000256" key="4">
    <source>
        <dbReference type="SAM" id="MobiDB-lite"/>
    </source>
</evidence>
<feature type="region of interest" description="Disordered" evidence="4">
    <location>
        <begin position="1"/>
        <end position="51"/>
    </location>
</feature>
<feature type="compositionally biased region" description="Polar residues" evidence="4">
    <location>
        <begin position="13"/>
        <end position="48"/>
    </location>
</feature>
<gene>
    <name evidence="6" type="ORF">D0Z07_8680</name>
</gene>
<dbReference type="GO" id="GO:0071949">
    <property type="term" value="F:FAD binding"/>
    <property type="evidence" value="ECO:0007669"/>
    <property type="project" value="InterPro"/>
</dbReference>
<keyword evidence="7" id="KW-1185">Reference proteome</keyword>
<protein>
    <submittedName>
        <fullName evidence="6">1,2,4-dichlorophenol hydroxylase</fullName>
    </submittedName>
</protein>
<dbReference type="InterPro" id="IPR002938">
    <property type="entry name" value="FAD-bd"/>
</dbReference>
<dbReference type="PANTHER" id="PTHR43004">
    <property type="entry name" value="TRK SYSTEM POTASSIUM UPTAKE PROTEIN"/>
    <property type="match status" value="1"/>
</dbReference>